<evidence type="ECO:0000313" key="1">
    <source>
        <dbReference type="EMBL" id="SMQ52514.1"/>
    </source>
</evidence>
<name>A0A1X7RYJ4_ZYMT9</name>
<sequence>MMDPRTTRICGVRSDVGWVSARVVDDFVAGKFEGVEKMITSRIALQDVVTKGFDELINNKDEHVKILVTPREDFLAAQT</sequence>
<protein>
    <recommendedName>
        <fullName evidence="3">Alcohol dehydrogenase-like C-terminal domain-containing protein</fullName>
    </recommendedName>
</protein>
<dbReference type="Proteomes" id="UP000215127">
    <property type="component" value="Chromosome 7"/>
</dbReference>
<reference evidence="1 2" key="1">
    <citation type="submission" date="2016-06" db="EMBL/GenBank/DDBJ databases">
        <authorList>
            <person name="Kjaerup R.B."/>
            <person name="Dalgaard T.S."/>
            <person name="Juul-Madsen H.R."/>
        </authorList>
    </citation>
    <scope>NUCLEOTIDE SEQUENCE [LARGE SCALE GENOMIC DNA]</scope>
</reference>
<dbReference type="AlphaFoldDB" id="A0A1X7RYJ4"/>
<organism evidence="1 2">
    <name type="scientific">Zymoseptoria tritici (strain ST99CH_3D7)</name>
    <dbReference type="NCBI Taxonomy" id="1276538"/>
    <lineage>
        <taxon>Eukaryota</taxon>
        <taxon>Fungi</taxon>
        <taxon>Dikarya</taxon>
        <taxon>Ascomycota</taxon>
        <taxon>Pezizomycotina</taxon>
        <taxon>Dothideomycetes</taxon>
        <taxon>Dothideomycetidae</taxon>
        <taxon>Mycosphaerellales</taxon>
        <taxon>Mycosphaerellaceae</taxon>
        <taxon>Zymoseptoria</taxon>
    </lineage>
</organism>
<dbReference type="EMBL" id="LT853698">
    <property type="protein sequence ID" value="SMQ52514.1"/>
    <property type="molecule type" value="Genomic_DNA"/>
</dbReference>
<proteinExistence type="predicted"/>
<dbReference type="STRING" id="1276538.A0A1X7RYJ4"/>
<evidence type="ECO:0000313" key="2">
    <source>
        <dbReference type="Proteomes" id="UP000215127"/>
    </source>
</evidence>
<evidence type="ECO:0008006" key="3">
    <source>
        <dbReference type="Google" id="ProtNLM"/>
    </source>
</evidence>
<gene>
    <name evidence="1" type="ORF">ZT3D7_G7667</name>
</gene>
<keyword evidence="2" id="KW-1185">Reference proteome</keyword>
<accession>A0A1X7RYJ4</accession>